<dbReference type="Proteomes" id="UP000887572">
    <property type="component" value="Unplaced"/>
</dbReference>
<keyword evidence="1" id="KW-1185">Reference proteome</keyword>
<dbReference type="AlphaFoldDB" id="A0A914HK15"/>
<organism evidence="1 2">
    <name type="scientific">Globodera rostochiensis</name>
    <name type="common">Golden nematode worm</name>
    <name type="synonym">Heterodera rostochiensis</name>
    <dbReference type="NCBI Taxonomy" id="31243"/>
    <lineage>
        <taxon>Eukaryota</taxon>
        <taxon>Metazoa</taxon>
        <taxon>Ecdysozoa</taxon>
        <taxon>Nematoda</taxon>
        <taxon>Chromadorea</taxon>
        <taxon>Rhabditida</taxon>
        <taxon>Tylenchina</taxon>
        <taxon>Tylenchomorpha</taxon>
        <taxon>Tylenchoidea</taxon>
        <taxon>Heteroderidae</taxon>
        <taxon>Heteroderinae</taxon>
        <taxon>Globodera</taxon>
    </lineage>
</organism>
<proteinExistence type="predicted"/>
<sequence>MAWHCSEVLDQRFKESAWTTTGSSSTPFAPAQHHARAGAVAKGQPSQFELLRVLAYIARKAGWSCSERDGKHALNSTSIRGPVHGDRIAWRVQGRHIFSAGACNSNTNLVMSTRVQLFQAGHRFRPHAVDRHGQRRAVEMQCASRNVPFWRAVRLEDGQAIELEPNYAKMGRSLAVVCFLFQVVDFLRICPPPSPSDLLSKFILQLPQQYHG</sequence>
<protein>
    <submittedName>
        <fullName evidence="2">Ndc10 domain-containing protein</fullName>
    </submittedName>
</protein>
<dbReference type="WBParaSite" id="Gr19_v10_g17590.t1">
    <property type="protein sequence ID" value="Gr19_v10_g17590.t1"/>
    <property type="gene ID" value="Gr19_v10_g17590"/>
</dbReference>
<evidence type="ECO:0000313" key="1">
    <source>
        <dbReference type="Proteomes" id="UP000887572"/>
    </source>
</evidence>
<name>A0A914HK15_GLORO</name>
<accession>A0A914HK15</accession>
<reference evidence="2" key="1">
    <citation type="submission" date="2022-11" db="UniProtKB">
        <authorList>
            <consortium name="WormBaseParasite"/>
        </authorList>
    </citation>
    <scope>IDENTIFICATION</scope>
</reference>
<evidence type="ECO:0000313" key="2">
    <source>
        <dbReference type="WBParaSite" id="Gr19_v10_g17590.t1"/>
    </source>
</evidence>